<sequence length="111" mass="12445">MGRRERGVRRGLGRGPDHVTVHLSFGDTSADEYAWQLLLDTIAHTWDLARGAGLEERLSREIVAALWPYASENVPHWQSSGIVAPPVHTHSDDLQDRLIALLGRDPHVHEQ</sequence>
<organism evidence="1 2">
    <name type="scientific">Actinopolymorpha pittospori</name>
    <dbReference type="NCBI Taxonomy" id="648752"/>
    <lineage>
        <taxon>Bacteria</taxon>
        <taxon>Bacillati</taxon>
        <taxon>Actinomycetota</taxon>
        <taxon>Actinomycetes</taxon>
        <taxon>Propionibacteriales</taxon>
        <taxon>Actinopolymorphaceae</taxon>
        <taxon>Actinopolymorpha</taxon>
    </lineage>
</organism>
<evidence type="ECO:0000313" key="2">
    <source>
        <dbReference type="Proteomes" id="UP000638648"/>
    </source>
</evidence>
<keyword evidence="2" id="KW-1185">Reference proteome</keyword>
<gene>
    <name evidence="1" type="ORF">HEB94_004356</name>
</gene>
<name>A0A927MYA7_9ACTN</name>
<protein>
    <submittedName>
        <fullName evidence="1">Uncharacterized protein</fullName>
    </submittedName>
</protein>
<dbReference type="Proteomes" id="UP000638648">
    <property type="component" value="Unassembled WGS sequence"/>
</dbReference>
<dbReference type="RefSeq" id="WP_202896462.1">
    <property type="nucleotide sequence ID" value="NZ_BAABJL010000197.1"/>
</dbReference>
<reference evidence="1" key="1">
    <citation type="submission" date="2020-10" db="EMBL/GenBank/DDBJ databases">
        <title>Sequencing the genomes of 1000 actinobacteria strains.</title>
        <authorList>
            <person name="Klenk H.-P."/>
        </authorList>
    </citation>
    <scope>NUCLEOTIDE SEQUENCE</scope>
    <source>
        <strain evidence="1">DSM 45354</strain>
    </source>
</reference>
<dbReference type="AlphaFoldDB" id="A0A927MYA7"/>
<accession>A0A927MYA7</accession>
<proteinExistence type="predicted"/>
<evidence type="ECO:0000313" key="1">
    <source>
        <dbReference type="EMBL" id="MBE1607508.1"/>
    </source>
</evidence>
<comment type="caution">
    <text evidence="1">The sequence shown here is derived from an EMBL/GenBank/DDBJ whole genome shotgun (WGS) entry which is preliminary data.</text>
</comment>
<dbReference type="EMBL" id="JADBEM010000001">
    <property type="protein sequence ID" value="MBE1607508.1"/>
    <property type="molecule type" value="Genomic_DNA"/>
</dbReference>